<sequence length="1269" mass="144258">MSSEASSSGGVDPPPQSLGTSELVNVPIFSSPTISTVHDVIPTLPIPTMAIPSMTAGFGRSKPPSGQNFMYGPPPTLGLGMPVFESDRVNPVTPQVILPAMSSTPVQQRPTYVANETVPNPTPTPVVQEETHYPHEVNQMPQVVNQNPPVVNPNPQVVHQNPPVVMVRRNQDPDEVVREVQNNNLLGQHNLANMVETILAQNGLNTGCRRPNFVSAFNEYVLQTELPRGWKVPKYTKFAGDTNESTVEHIARYLAESGNLANNENLRMKYFPNSLTKNAFTWFTTLPPNSIHSWAQLERTFHEQFYMGQTKISLKELASVKRKNQESIDDYLNRFRLLKSRCFTQVPEHELVEMAAGGLDYSIRKKLDTQYLRDMSQLADRVRQIERLKAEKARNSKFQKKKEIVKAVPEEEYEKRVREVYPNAEEELVDFLNRCKLKNAEVMLCPRCSAVCDKEATVGLQNVVPYAENKRKWPKARPNQKAWPYKGANWGKPITKGLSIQQRLGPQNTFKPSGRAHVNQWVSGQYVTFNRWMMENGSSSNVNVNIVAEPKGSKVVAGKETVNAATEVNKYSYRNNYKGKNPMTRTQWRRFQRKQKLTAKEAEAGGKVVATQKAEKVEMAKRPAKERLSIVLEEPIAENAQGGAEGEDDMEDDDLLDEGSDFDVMVNVVSILPLEYDVPTEVNELEEDFEALNLADHKPMCYYVMQNGREWIHGVGAVPSTMHQRLIIWREDGLVENVEADQSAYVSETGTVTLQNFDKNLASIAPCGEQDAAFDPNEVVSKNVYHSCLDGSTMMSMMIESPAWDRITAYAAENRIKMAIEAINVQEDMAVEANGDLRDELALEASEVNDGKKQRLDCIYDDEPLGFEKDPHSSIQRMQAQDPLQEVDIGDDSVKRPTYISANIDPTLKERMVELLKKYRDCFAWDYNEMPGLSRNLVEHRLPLRPDKKPVKQLPRRFAPEIMTKIKAEIERLLKCKFIRTTRYVEWLANIVPVIKKNGSLRVCIDFRDLNNATPKDEYSMPVAEMLVDSAAGHEYLNQGTVFVGRKMQDFAEQSGFKLMTSTPYYAQANGQVEAANKVIISLIKKHVAQKPKNWHKTLGQVLWACRNSPKESTGSTPFRLTYGHDVVLPVEIMMQSIRVQRQWELPPDHYWNLMLDELTDVEEERLQALDALIRQKERITKAYNKRVKSKLFDVGDLVWKVILPMDRRDRVFGKWSPNWEGPFKISQVLSNGAYEIEELTPEKRSVNMNGKYLKIYKSMLQEICIKNE</sequence>
<protein>
    <submittedName>
        <fullName evidence="1">Uncharacterized protein</fullName>
    </submittedName>
</protein>
<evidence type="ECO:0000313" key="1">
    <source>
        <dbReference type="EMBL" id="CAJ2651850.1"/>
    </source>
</evidence>
<accession>A0ACB0K7V0</accession>
<name>A0ACB0K7V0_TRIPR</name>
<evidence type="ECO:0000313" key="2">
    <source>
        <dbReference type="Proteomes" id="UP001177021"/>
    </source>
</evidence>
<proteinExistence type="predicted"/>
<dbReference type="EMBL" id="CASHSV030000179">
    <property type="protein sequence ID" value="CAJ2651850.1"/>
    <property type="molecule type" value="Genomic_DNA"/>
</dbReference>
<keyword evidence="2" id="KW-1185">Reference proteome</keyword>
<gene>
    <name evidence="1" type="ORF">MILVUS5_LOCUS19420</name>
</gene>
<organism evidence="1 2">
    <name type="scientific">Trifolium pratense</name>
    <name type="common">Red clover</name>
    <dbReference type="NCBI Taxonomy" id="57577"/>
    <lineage>
        <taxon>Eukaryota</taxon>
        <taxon>Viridiplantae</taxon>
        <taxon>Streptophyta</taxon>
        <taxon>Embryophyta</taxon>
        <taxon>Tracheophyta</taxon>
        <taxon>Spermatophyta</taxon>
        <taxon>Magnoliopsida</taxon>
        <taxon>eudicotyledons</taxon>
        <taxon>Gunneridae</taxon>
        <taxon>Pentapetalae</taxon>
        <taxon>rosids</taxon>
        <taxon>fabids</taxon>
        <taxon>Fabales</taxon>
        <taxon>Fabaceae</taxon>
        <taxon>Papilionoideae</taxon>
        <taxon>50 kb inversion clade</taxon>
        <taxon>NPAAA clade</taxon>
        <taxon>Hologalegina</taxon>
        <taxon>IRL clade</taxon>
        <taxon>Trifolieae</taxon>
        <taxon>Trifolium</taxon>
    </lineage>
</organism>
<comment type="caution">
    <text evidence="1">The sequence shown here is derived from an EMBL/GenBank/DDBJ whole genome shotgun (WGS) entry which is preliminary data.</text>
</comment>
<dbReference type="Proteomes" id="UP001177021">
    <property type="component" value="Unassembled WGS sequence"/>
</dbReference>
<reference evidence="1" key="1">
    <citation type="submission" date="2023-10" db="EMBL/GenBank/DDBJ databases">
        <authorList>
            <person name="Rodriguez Cubillos JULIANA M."/>
            <person name="De Vega J."/>
        </authorList>
    </citation>
    <scope>NUCLEOTIDE SEQUENCE</scope>
</reference>